<name>A0AA40DIX8_9PEZI</name>
<evidence type="ECO:0000313" key="1">
    <source>
        <dbReference type="EMBL" id="KAK0702442.1"/>
    </source>
</evidence>
<dbReference type="AlphaFoldDB" id="A0AA40DIX8"/>
<gene>
    <name evidence="1" type="ORF">B0T21DRAFT_300166</name>
</gene>
<protein>
    <submittedName>
        <fullName evidence="1">Uncharacterized protein</fullName>
    </submittedName>
</protein>
<comment type="caution">
    <text evidence="1">The sequence shown here is derived from an EMBL/GenBank/DDBJ whole genome shotgun (WGS) entry which is preliminary data.</text>
</comment>
<sequence>NFKDPNITTTLLLNSTAITPHNQTTAAIVFLGTIKEYFGYITQLGCSFPSVMLLGKKSDWADMLKRVAWFATIDYGEGSMDTYRRL</sequence>
<dbReference type="EMBL" id="JAUKTV010000026">
    <property type="protein sequence ID" value="KAK0702442.1"/>
    <property type="molecule type" value="Genomic_DNA"/>
</dbReference>
<feature type="non-terminal residue" evidence="1">
    <location>
        <position position="1"/>
    </location>
</feature>
<dbReference type="InterPro" id="IPR025533">
    <property type="entry name" value="DUF4419"/>
</dbReference>
<reference evidence="1" key="1">
    <citation type="submission" date="2023-06" db="EMBL/GenBank/DDBJ databases">
        <title>Genome-scale phylogeny and comparative genomics of the fungal order Sordariales.</title>
        <authorList>
            <consortium name="Lawrence Berkeley National Laboratory"/>
            <person name="Hensen N."/>
            <person name="Bonometti L."/>
            <person name="Westerberg I."/>
            <person name="Brannstrom I.O."/>
            <person name="Guillou S."/>
            <person name="Cros-Aarteil S."/>
            <person name="Calhoun S."/>
            <person name="Haridas S."/>
            <person name="Kuo A."/>
            <person name="Mondo S."/>
            <person name="Pangilinan J."/>
            <person name="Riley R."/>
            <person name="Labutti K."/>
            <person name="Andreopoulos B."/>
            <person name="Lipzen A."/>
            <person name="Chen C."/>
            <person name="Yanf M."/>
            <person name="Daum C."/>
            <person name="Ng V."/>
            <person name="Clum A."/>
            <person name="Steindorff A."/>
            <person name="Ohm R."/>
            <person name="Martin F."/>
            <person name="Silar P."/>
            <person name="Natvig D."/>
            <person name="Lalanne C."/>
            <person name="Gautier V."/>
            <person name="Ament-Velasquez S.L."/>
            <person name="Kruys A."/>
            <person name="Hutchinson M.I."/>
            <person name="Powell A.J."/>
            <person name="Barry K."/>
            <person name="Miller A.N."/>
            <person name="Grigoriev I.V."/>
            <person name="Debuchy R."/>
            <person name="Gladieux P."/>
            <person name="Thoren M.H."/>
            <person name="Johannesson H."/>
        </authorList>
    </citation>
    <scope>NUCLEOTIDE SEQUENCE</scope>
    <source>
        <strain evidence="1">CBS 540.89</strain>
    </source>
</reference>
<proteinExistence type="predicted"/>
<accession>A0AA40DIX8</accession>
<keyword evidence="2" id="KW-1185">Reference proteome</keyword>
<dbReference type="Pfam" id="PF14388">
    <property type="entry name" value="DUF4419"/>
    <property type="match status" value="1"/>
</dbReference>
<evidence type="ECO:0000313" key="2">
    <source>
        <dbReference type="Proteomes" id="UP001172159"/>
    </source>
</evidence>
<organism evidence="1 2">
    <name type="scientific">Apiosordaria backusii</name>
    <dbReference type="NCBI Taxonomy" id="314023"/>
    <lineage>
        <taxon>Eukaryota</taxon>
        <taxon>Fungi</taxon>
        <taxon>Dikarya</taxon>
        <taxon>Ascomycota</taxon>
        <taxon>Pezizomycotina</taxon>
        <taxon>Sordariomycetes</taxon>
        <taxon>Sordariomycetidae</taxon>
        <taxon>Sordariales</taxon>
        <taxon>Lasiosphaeriaceae</taxon>
        <taxon>Apiosordaria</taxon>
    </lineage>
</organism>
<dbReference type="PANTHER" id="PTHR31252:SF11">
    <property type="entry name" value="DUF4419 DOMAIN-CONTAINING PROTEIN"/>
    <property type="match status" value="1"/>
</dbReference>
<dbReference type="Proteomes" id="UP001172159">
    <property type="component" value="Unassembled WGS sequence"/>
</dbReference>
<dbReference type="PANTHER" id="PTHR31252">
    <property type="entry name" value="DUF4419 DOMAIN-CONTAINING PROTEIN"/>
    <property type="match status" value="1"/>
</dbReference>